<sequence length="63" mass="7391">MDNDNENSISSEEVRNWAELPFDVVSHIFLKVGVIDILLRAQFVCSTWRRVSKEPLLFRSIRI</sequence>
<organism evidence="2 3">
    <name type="scientific">Papaver nudicaule</name>
    <name type="common">Iceland poppy</name>
    <dbReference type="NCBI Taxonomy" id="74823"/>
    <lineage>
        <taxon>Eukaryota</taxon>
        <taxon>Viridiplantae</taxon>
        <taxon>Streptophyta</taxon>
        <taxon>Embryophyta</taxon>
        <taxon>Tracheophyta</taxon>
        <taxon>Spermatophyta</taxon>
        <taxon>Magnoliopsida</taxon>
        <taxon>Ranunculales</taxon>
        <taxon>Papaveraceae</taxon>
        <taxon>Papaveroideae</taxon>
        <taxon>Papaver</taxon>
    </lineage>
</organism>
<dbReference type="Pfam" id="PF00646">
    <property type="entry name" value="F-box"/>
    <property type="match status" value="1"/>
</dbReference>
<dbReference type="PROSITE" id="PS50181">
    <property type="entry name" value="FBOX"/>
    <property type="match status" value="1"/>
</dbReference>
<feature type="domain" description="F-box" evidence="1">
    <location>
        <begin position="14"/>
        <end position="61"/>
    </location>
</feature>
<proteinExistence type="predicted"/>
<dbReference type="CDD" id="cd22164">
    <property type="entry name" value="F-box_AtSKIP19-like"/>
    <property type="match status" value="1"/>
</dbReference>
<dbReference type="PANTHER" id="PTHR38926">
    <property type="entry name" value="F-BOX DOMAIN CONTAINING PROTEIN, EXPRESSED"/>
    <property type="match status" value="1"/>
</dbReference>
<keyword evidence="3" id="KW-1185">Reference proteome</keyword>
<dbReference type="Proteomes" id="UP001177140">
    <property type="component" value="Unassembled WGS sequence"/>
</dbReference>
<dbReference type="PANTHER" id="PTHR38926:SF2">
    <property type="entry name" value="F-BOX_LRR-REPEAT PROTEIN 21-RELATED"/>
    <property type="match status" value="1"/>
</dbReference>
<dbReference type="Gene3D" id="1.20.1280.50">
    <property type="match status" value="1"/>
</dbReference>
<evidence type="ECO:0000313" key="2">
    <source>
        <dbReference type="EMBL" id="MCL7051746.1"/>
    </source>
</evidence>
<reference evidence="2" key="1">
    <citation type="submission" date="2022-03" db="EMBL/GenBank/DDBJ databases">
        <title>A functionally conserved STORR gene fusion in Papaver species that diverged 16.8 million years ago.</title>
        <authorList>
            <person name="Catania T."/>
        </authorList>
    </citation>
    <scope>NUCLEOTIDE SEQUENCE</scope>
    <source>
        <strain evidence="2">S-191538</strain>
    </source>
</reference>
<dbReference type="EMBL" id="JAJJMA010341976">
    <property type="protein sequence ID" value="MCL7051746.1"/>
    <property type="molecule type" value="Genomic_DNA"/>
</dbReference>
<dbReference type="InterPro" id="IPR018247">
    <property type="entry name" value="EF_Hand_1_Ca_BS"/>
</dbReference>
<dbReference type="InterPro" id="IPR036047">
    <property type="entry name" value="F-box-like_dom_sf"/>
</dbReference>
<dbReference type="InterPro" id="IPR001810">
    <property type="entry name" value="F-box_dom"/>
</dbReference>
<dbReference type="AlphaFoldDB" id="A0AA41W291"/>
<gene>
    <name evidence="2" type="ORF">MKW94_024448</name>
</gene>
<dbReference type="SUPFAM" id="SSF81383">
    <property type="entry name" value="F-box domain"/>
    <property type="match status" value="1"/>
</dbReference>
<comment type="caution">
    <text evidence="2">The sequence shown here is derived from an EMBL/GenBank/DDBJ whole genome shotgun (WGS) entry which is preliminary data.</text>
</comment>
<evidence type="ECO:0000259" key="1">
    <source>
        <dbReference type="PROSITE" id="PS50181"/>
    </source>
</evidence>
<evidence type="ECO:0000313" key="3">
    <source>
        <dbReference type="Proteomes" id="UP001177140"/>
    </source>
</evidence>
<protein>
    <recommendedName>
        <fullName evidence="1">F-box domain-containing protein</fullName>
    </recommendedName>
</protein>
<dbReference type="PROSITE" id="PS00018">
    <property type="entry name" value="EF_HAND_1"/>
    <property type="match status" value="1"/>
</dbReference>
<accession>A0AA41W291</accession>
<name>A0AA41W291_PAPNU</name>